<evidence type="ECO:0000259" key="10">
    <source>
        <dbReference type="Pfam" id="PF00925"/>
    </source>
</evidence>
<feature type="binding site" evidence="9">
    <location>
        <position position="229"/>
    </location>
    <ligand>
        <name>Zn(2+)</name>
        <dbReference type="ChEBI" id="CHEBI:29105"/>
        <note>catalytic</note>
    </ligand>
</feature>
<reference evidence="11 12" key="1">
    <citation type="submission" date="2022-11" db="EMBL/GenBank/DDBJ databases">
        <title>Study of microbial diversity in lake waters.</title>
        <authorList>
            <person name="Zhang J."/>
        </authorList>
    </citation>
    <scope>NUCLEOTIDE SEQUENCE [LARGE SCALE GENOMIC DNA]</scope>
    <source>
        <strain evidence="11 12">DT12</strain>
    </source>
</reference>
<dbReference type="CDD" id="cd00641">
    <property type="entry name" value="GTP_cyclohydro2"/>
    <property type="match status" value="1"/>
</dbReference>
<organism evidence="11 12">
    <name type="scientific">Tumebacillus lacus</name>
    <dbReference type="NCBI Taxonomy" id="2995335"/>
    <lineage>
        <taxon>Bacteria</taxon>
        <taxon>Bacillati</taxon>
        <taxon>Bacillota</taxon>
        <taxon>Bacilli</taxon>
        <taxon>Bacillales</taxon>
        <taxon>Alicyclobacillaceae</taxon>
        <taxon>Tumebacillus</taxon>
    </lineage>
</organism>
<dbReference type="Pfam" id="PF00925">
    <property type="entry name" value="GTP_cyclohydro2"/>
    <property type="match status" value="1"/>
</dbReference>
<feature type="binding site" evidence="9">
    <location>
        <position position="232"/>
    </location>
    <ligand>
        <name>GTP</name>
        <dbReference type="ChEBI" id="CHEBI:37565"/>
    </ligand>
</feature>
<comment type="similarity">
    <text evidence="9">Belongs to the GTP cyclohydrolase II family.</text>
</comment>
<feature type="binding site" evidence="9">
    <location>
        <begin position="254"/>
        <end position="256"/>
    </location>
    <ligand>
        <name>GTP</name>
        <dbReference type="ChEBI" id="CHEBI:37565"/>
    </ligand>
</feature>
<dbReference type="NCBIfam" id="NF001591">
    <property type="entry name" value="PRK00393.1"/>
    <property type="match status" value="1"/>
</dbReference>
<dbReference type="EC" id="3.5.4.25" evidence="9"/>
<evidence type="ECO:0000256" key="6">
    <source>
        <dbReference type="ARBA" id="ARBA00022833"/>
    </source>
</evidence>
<feature type="domain" description="GTP cyclohydrolase II" evidence="10">
    <location>
        <begin position="171"/>
        <end position="332"/>
    </location>
</feature>
<dbReference type="Gene3D" id="3.40.50.10990">
    <property type="entry name" value="GTP cyclohydrolase II"/>
    <property type="match status" value="1"/>
</dbReference>
<dbReference type="InterPro" id="IPR032677">
    <property type="entry name" value="GTP_cyclohydro_II"/>
</dbReference>
<evidence type="ECO:0000256" key="2">
    <source>
        <dbReference type="ARBA" id="ARBA00022619"/>
    </source>
</evidence>
<evidence type="ECO:0000256" key="8">
    <source>
        <dbReference type="ARBA" id="ARBA00049295"/>
    </source>
</evidence>
<feature type="active site" description="Nucleophile" evidence="9">
    <location>
        <position position="290"/>
    </location>
</feature>
<evidence type="ECO:0000256" key="3">
    <source>
        <dbReference type="ARBA" id="ARBA00022723"/>
    </source>
</evidence>
<feature type="binding site" evidence="9">
    <location>
        <position position="227"/>
    </location>
    <ligand>
        <name>Zn(2+)</name>
        <dbReference type="ChEBI" id="CHEBI:29105"/>
        <note>catalytic</note>
    </ligand>
</feature>
<feature type="binding site" evidence="9">
    <location>
        <position position="216"/>
    </location>
    <ligand>
        <name>Zn(2+)</name>
        <dbReference type="ChEBI" id="CHEBI:29105"/>
        <note>catalytic</note>
    </ligand>
</feature>
<name>A0ABT3X1T2_9BACL</name>
<proteinExistence type="inferred from homology"/>
<evidence type="ECO:0000256" key="4">
    <source>
        <dbReference type="ARBA" id="ARBA00022741"/>
    </source>
</evidence>
<keyword evidence="3 9" id="KW-0479">Metal-binding</keyword>
<comment type="cofactor">
    <cofactor evidence="9">
        <name>Zn(2+)</name>
        <dbReference type="ChEBI" id="CHEBI:29105"/>
    </cofactor>
    <text evidence="9">Binds 1 zinc ion per subunit.</text>
</comment>
<sequence>MLENQVSTGGVFLDAQPTRAVEWETVCAALQSREAVLLHLDYLKQTRQFALLSYSSATEETLLALSGIVGDGAKIYTTDGSLLPNEPSGGLTLGKVSQADFAQEPHYIEASLQLALWADLPPLVVIAELEEADLQAVRAAGLGLSDATSLSVKDILHRKMSEVSIRDISARVTVPTRWGPYDMIAFTDSFGVSHSAVVYGDISGDEPVLLRVHSECFTGDIFGSGRCDCGEQLDFGMRAIREAGRGVVLYLRQEGRGIGLVNKLNAYMLQDAGYDTVEANHHLGFPGDARDYTFTIQMMRHLGIRQIRLLTNNPRKWNGLGEYGIDVVERVPVHIEPGQHNDHYLQTKNDKLGHLLRP</sequence>
<dbReference type="HAMAP" id="MF_00179">
    <property type="entry name" value="RibA"/>
    <property type="match status" value="1"/>
</dbReference>
<keyword evidence="2 9" id="KW-0686">Riboflavin biosynthesis</keyword>
<comment type="pathway">
    <text evidence="1 9">Cofactor biosynthesis; riboflavin biosynthesis; 5-amino-6-(D-ribitylamino)uracil from GTP: step 1/4.</text>
</comment>
<keyword evidence="12" id="KW-1185">Reference proteome</keyword>
<feature type="active site" description="Proton acceptor" evidence="9">
    <location>
        <position position="288"/>
    </location>
</feature>
<feature type="binding site" evidence="9">
    <location>
        <position position="276"/>
    </location>
    <ligand>
        <name>GTP</name>
        <dbReference type="ChEBI" id="CHEBI:37565"/>
    </ligand>
</feature>
<keyword evidence="4 9" id="KW-0547">Nucleotide-binding</keyword>
<dbReference type="InterPro" id="IPR036144">
    <property type="entry name" value="RibA-like_sf"/>
</dbReference>
<protein>
    <recommendedName>
        <fullName evidence="9">GTP cyclohydrolase-2</fullName>
        <ecNumber evidence="9">3.5.4.25</ecNumber>
    </recommendedName>
    <alternativeName>
        <fullName evidence="9">GTP cyclohydrolase II</fullName>
    </alternativeName>
</protein>
<dbReference type="EMBL" id="JAPMLT010000007">
    <property type="protein sequence ID" value="MCX7570854.1"/>
    <property type="molecule type" value="Genomic_DNA"/>
</dbReference>
<comment type="function">
    <text evidence="9">Catalyzes the conversion of GTP to 2,5-diamino-6-ribosylamino-4(3H)-pyrimidinone 5'-phosphate (DARP), formate and pyrophosphate.</text>
</comment>
<comment type="catalytic activity">
    <reaction evidence="8 9">
        <text>GTP + 4 H2O = 2,5-diamino-6-hydroxy-4-(5-phosphoribosylamino)-pyrimidine + formate + 2 phosphate + 3 H(+)</text>
        <dbReference type="Rhea" id="RHEA:23704"/>
        <dbReference type="ChEBI" id="CHEBI:15377"/>
        <dbReference type="ChEBI" id="CHEBI:15378"/>
        <dbReference type="ChEBI" id="CHEBI:15740"/>
        <dbReference type="ChEBI" id="CHEBI:37565"/>
        <dbReference type="ChEBI" id="CHEBI:43474"/>
        <dbReference type="ChEBI" id="CHEBI:58614"/>
        <dbReference type="EC" id="3.5.4.25"/>
    </reaction>
</comment>
<accession>A0ABT3X1T2</accession>
<evidence type="ECO:0000313" key="12">
    <source>
        <dbReference type="Proteomes" id="UP001208017"/>
    </source>
</evidence>
<dbReference type="Proteomes" id="UP001208017">
    <property type="component" value="Unassembled WGS sequence"/>
</dbReference>
<evidence type="ECO:0000313" key="11">
    <source>
        <dbReference type="EMBL" id="MCX7570854.1"/>
    </source>
</evidence>
<feature type="binding site" evidence="9">
    <location>
        <position position="316"/>
    </location>
    <ligand>
        <name>GTP</name>
        <dbReference type="ChEBI" id="CHEBI:37565"/>
    </ligand>
</feature>
<evidence type="ECO:0000256" key="1">
    <source>
        <dbReference type="ARBA" id="ARBA00004853"/>
    </source>
</evidence>
<evidence type="ECO:0000256" key="9">
    <source>
        <dbReference type="HAMAP-Rule" id="MF_00179"/>
    </source>
</evidence>
<evidence type="ECO:0000256" key="7">
    <source>
        <dbReference type="ARBA" id="ARBA00023134"/>
    </source>
</evidence>
<dbReference type="RefSeq" id="WP_267152102.1">
    <property type="nucleotide sequence ID" value="NZ_JAPMLT010000007.1"/>
</dbReference>
<dbReference type="NCBIfam" id="TIGR00505">
    <property type="entry name" value="ribA"/>
    <property type="match status" value="1"/>
</dbReference>
<keyword evidence="5 9" id="KW-0378">Hydrolase</keyword>
<comment type="caution">
    <text evidence="11">The sequence shown here is derived from an EMBL/GenBank/DDBJ whole genome shotgun (WGS) entry which is preliminary data.</text>
</comment>
<dbReference type="GO" id="GO:0003935">
    <property type="term" value="F:GTP cyclohydrolase II activity"/>
    <property type="evidence" value="ECO:0007669"/>
    <property type="project" value="UniProtKB-EC"/>
</dbReference>
<dbReference type="SUPFAM" id="SSF142695">
    <property type="entry name" value="RibA-like"/>
    <property type="match status" value="1"/>
</dbReference>
<dbReference type="PANTHER" id="PTHR21327:SF18">
    <property type="entry name" value="3,4-DIHYDROXY-2-BUTANONE 4-PHOSPHATE SYNTHASE"/>
    <property type="match status" value="1"/>
</dbReference>
<feature type="binding site" evidence="9">
    <location>
        <begin position="211"/>
        <end position="215"/>
    </location>
    <ligand>
        <name>GTP</name>
        <dbReference type="ChEBI" id="CHEBI:37565"/>
    </ligand>
</feature>
<evidence type="ECO:0000256" key="5">
    <source>
        <dbReference type="ARBA" id="ARBA00022801"/>
    </source>
</evidence>
<dbReference type="PANTHER" id="PTHR21327">
    <property type="entry name" value="GTP CYCLOHYDROLASE II-RELATED"/>
    <property type="match status" value="1"/>
</dbReference>
<dbReference type="InterPro" id="IPR000926">
    <property type="entry name" value="RibA"/>
</dbReference>
<keyword evidence="7 9" id="KW-0342">GTP-binding</keyword>
<gene>
    <name evidence="9 11" type="primary">ribA</name>
    <name evidence="11" type="ORF">OS242_12895</name>
</gene>
<feature type="binding site" evidence="9">
    <location>
        <position position="311"/>
    </location>
    <ligand>
        <name>GTP</name>
        <dbReference type="ChEBI" id="CHEBI:37565"/>
    </ligand>
</feature>
<keyword evidence="6 9" id="KW-0862">Zinc</keyword>